<dbReference type="Pfam" id="PF00654">
    <property type="entry name" value="Voltage_CLC"/>
    <property type="match status" value="1"/>
</dbReference>
<dbReference type="AlphaFoldDB" id="A0A4P6XNK0"/>
<feature type="transmembrane region" description="Helical" evidence="8">
    <location>
        <begin position="503"/>
        <end position="528"/>
    </location>
</feature>
<evidence type="ECO:0000256" key="6">
    <source>
        <dbReference type="ARBA" id="ARBA00023136"/>
    </source>
</evidence>
<dbReference type="Gene3D" id="1.10.3080.10">
    <property type="entry name" value="Clc chloride channel"/>
    <property type="match status" value="1"/>
</dbReference>
<dbReference type="InterPro" id="IPR014743">
    <property type="entry name" value="Cl-channel_core"/>
</dbReference>
<keyword evidence="3 8" id="KW-0812">Transmembrane</keyword>
<keyword evidence="4 8" id="KW-1133">Transmembrane helix</keyword>
<organism evidence="9 10">
    <name type="scientific">Metschnikowia aff. pulcherrima</name>
    <dbReference type="NCBI Taxonomy" id="2163413"/>
    <lineage>
        <taxon>Eukaryota</taxon>
        <taxon>Fungi</taxon>
        <taxon>Dikarya</taxon>
        <taxon>Ascomycota</taxon>
        <taxon>Saccharomycotina</taxon>
        <taxon>Pichiomycetes</taxon>
        <taxon>Metschnikowiaceae</taxon>
        <taxon>Metschnikowia</taxon>
    </lineage>
</organism>
<dbReference type="Proteomes" id="UP000292447">
    <property type="component" value="Chromosome II"/>
</dbReference>
<keyword evidence="6 8" id="KW-0472">Membrane</keyword>
<dbReference type="PANTHER" id="PTHR45711:SF6">
    <property type="entry name" value="CHLORIDE CHANNEL PROTEIN"/>
    <property type="match status" value="1"/>
</dbReference>
<dbReference type="InterPro" id="IPR001807">
    <property type="entry name" value="ClC"/>
</dbReference>
<keyword evidence="2" id="KW-0813">Transport</keyword>
<name>A0A4P6XNK0_9ASCO</name>
<feature type="transmembrane region" description="Helical" evidence="8">
    <location>
        <begin position="445"/>
        <end position="466"/>
    </location>
</feature>
<feature type="transmembrane region" description="Helical" evidence="8">
    <location>
        <begin position="50"/>
        <end position="74"/>
    </location>
</feature>
<feature type="transmembrane region" description="Helical" evidence="8">
    <location>
        <begin position="264"/>
        <end position="285"/>
    </location>
</feature>
<proteinExistence type="predicted"/>
<keyword evidence="5" id="KW-0406">Ion transport</keyword>
<evidence type="ECO:0000313" key="10">
    <source>
        <dbReference type="Proteomes" id="UP000292447"/>
    </source>
</evidence>
<feature type="transmembrane region" description="Helical" evidence="8">
    <location>
        <begin position="478"/>
        <end position="497"/>
    </location>
</feature>
<sequence>MPTVKYLQPVDRVSTGREDWVLQDTYENNTYLDWMKELSTQNGHSALKKWTVLVGMSLAVGYTAVFVDLAAVWLHDFKKGLCLSKLERWSLLNPYLTCPVNSWHDWLGVILGSDSALLLGLIDFPIYVLFVCLLALLAGVITFKRAPLNKQSGIPEIKLIIAGFNYYMDEYLGPRMLLYKIAGLVLVVSSGFWLGKEGPLVHIACCILTVLFEKVYGKKRSEGLRRELLSAAVAAGIAVAFNSPVGGVLFVVELLPSYFMPTKLMWNSFVSATIALVALYGFKVFTDGKQFVEEALFDVLFGNFSWLFLETLPFILLGALGGIYGHVYTKTYLYFADKRWKRRIWSKLTALFRTAENKGPYIEILLVAVFTALLTFPLLMTKLPLSALLKLLFTDCPETAADTNSANFMCGSSTLITILKLGFIFIQGFILLAYSYGLLLPGGVLMPSFVLGGTLGRLVGILSQLIQDRVGSFSTCTAKSCIVSPSSYAVVGSAAFVTGITKLTLSVVVIIFELTGAVTYVLPIMVAVMASKFVNDYLCEENIYDSWLSHEFNVNGSADPAQPNLGKGDGLCNFGSISSRFRSRLPDVAILAVMVPFAKTRHFVLFPKKPYVLTELYAFLADDNHEGYPLVASEADPVNLGYLPKRNIYRLILESIGNVQPSEVQLCFQTKVPLPLLQEQYQYEQLLAASPEKVYLIDVKIEPPITIVKQTASLKQVIELFERLHLNSLVISDIDGRSCGFIDRFMLARLIHLGFHELQELLRDAAVGAEFEIDDDESEERFLRV</sequence>
<feature type="transmembrane region" description="Helical" evidence="8">
    <location>
        <begin position="361"/>
        <end position="380"/>
    </location>
</feature>
<feature type="transmembrane region" description="Helical" evidence="8">
    <location>
        <begin position="124"/>
        <end position="143"/>
    </location>
</feature>
<dbReference type="PRINTS" id="PR00762">
    <property type="entry name" value="CLCHANNEL"/>
</dbReference>
<feature type="transmembrane region" description="Helical" evidence="8">
    <location>
        <begin position="306"/>
        <end position="327"/>
    </location>
</feature>
<dbReference type="EMBL" id="CP034457">
    <property type="protein sequence ID" value="QBM87568.1"/>
    <property type="molecule type" value="Genomic_DNA"/>
</dbReference>
<gene>
    <name evidence="9" type="primary">MPUL0B07750</name>
    <name evidence="9" type="ORF">METSCH_B07750</name>
</gene>
<evidence type="ECO:0000256" key="7">
    <source>
        <dbReference type="ARBA" id="ARBA00023214"/>
    </source>
</evidence>
<dbReference type="GO" id="GO:0005769">
    <property type="term" value="C:early endosome"/>
    <property type="evidence" value="ECO:0007669"/>
    <property type="project" value="TreeGrafter"/>
</dbReference>
<accession>A0A4P6XNK0</accession>
<evidence type="ECO:0000256" key="4">
    <source>
        <dbReference type="ARBA" id="ARBA00022989"/>
    </source>
</evidence>
<keyword evidence="7" id="KW-0868">Chloride</keyword>
<dbReference type="GO" id="GO:0005247">
    <property type="term" value="F:voltage-gated chloride channel activity"/>
    <property type="evidence" value="ECO:0007669"/>
    <property type="project" value="TreeGrafter"/>
</dbReference>
<evidence type="ECO:0000256" key="5">
    <source>
        <dbReference type="ARBA" id="ARBA00023065"/>
    </source>
</evidence>
<dbReference type="SUPFAM" id="SSF54631">
    <property type="entry name" value="CBS-domain pair"/>
    <property type="match status" value="1"/>
</dbReference>
<reference evidence="10" key="1">
    <citation type="submission" date="2019-03" db="EMBL/GenBank/DDBJ databases">
        <title>Snf2 controls pulcherriminic acid biosynthesis and connects pigmentation and antifungal activity of the yeast Metschnikowia pulcherrima.</title>
        <authorList>
            <person name="Gore-Lloyd D."/>
            <person name="Sumann I."/>
            <person name="Brachmann A.O."/>
            <person name="Schneeberger K."/>
            <person name="Ortiz-Merino R.A."/>
            <person name="Moreno-Beltran M."/>
            <person name="Schlaefli M."/>
            <person name="Kirner P."/>
            <person name="Santos Kron A."/>
            <person name="Wolfe K.H."/>
            <person name="Piel J."/>
            <person name="Ahrens C.H."/>
            <person name="Henk D."/>
            <person name="Freimoser F.M."/>
        </authorList>
    </citation>
    <scope>NUCLEOTIDE SEQUENCE [LARGE SCALE GENOMIC DNA]</scope>
    <source>
        <strain evidence="10">APC 1.2</strain>
    </source>
</reference>
<evidence type="ECO:0000256" key="8">
    <source>
        <dbReference type="SAM" id="Phobius"/>
    </source>
</evidence>
<dbReference type="SUPFAM" id="SSF81340">
    <property type="entry name" value="Clc chloride channel"/>
    <property type="match status" value="1"/>
</dbReference>
<dbReference type="PANTHER" id="PTHR45711">
    <property type="entry name" value="CHLORIDE CHANNEL PROTEIN"/>
    <property type="match status" value="1"/>
</dbReference>
<evidence type="ECO:0000256" key="2">
    <source>
        <dbReference type="ARBA" id="ARBA00022448"/>
    </source>
</evidence>
<protein>
    <submittedName>
        <fullName evidence="9">Chloride channel 3/4/5</fullName>
    </submittedName>
</protein>
<feature type="transmembrane region" description="Helical" evidence="8">
    <location>
        <begin position="418"/>
        <end position="439"/>
    </location>
</feature>
<evidence type="ECO:0000313" key="9">
    <source>
        <dbReference type="EMBL" id="QBM87568.1"/>
    </source>
</evidence>
<feature type="transmembrane region" description="Helical" evidence="8">
    <location>
        <begin position="228"/>
        <end position="252"/>
    </location>
</feature>
<comment type="subcellular location">
    <subcellularLocation>
        <location evidence="1">Membrane</location>
        <topology evidence="1">Multi-pass membrane protein</topology>
    </subcellularLocation>
</comment>
<feature type="transmembrane region" description="Helical" evidence="8">
    <location>
        <begin position="177"/>
        <end position="194"/>
    </location>
</feature>
<evidence type="ECO:0000256" key="3">
    <source>
        <dbReference type="ARBA" id="ARBA00022692"/>
    </source>
</evidence>
<evidence type="ECO:0000256" key="1">
    <source>
        <dbReference type="ARBA" id="ARBA00004141"/>
    </source>
</evidence>
<dbReference type="GO" id="GO:0005794">
    <property type="term" value="C:Golgi apparatus"/>
    <property type="evidence" value="ECO:0007669"/>
    <property type="project" value="TreeGrafter"/>
</dbReference>
<keyword evidence="10" id="KW-1185">Reference proteome</keyword>
<dbReference type="InterPro" id="IPR046342">
    <property type="entry name" value="CBS_dom_sf"/>
</dbReference>
<dbReference type="GO" id="GO:0005886">
    <property type="term" value="C:plasma membrane"/>
    <property type="evidence" value="ECO:0007669"/>
    <property type="project" value="TreeGrafter"/>
</dbReference>